<comment type="cofactor">
    <cofactor evidence="1">
        <name>FMN</name>
        <dbReference type="ChEBI" id="CHEBI:58210"/>
    </cofactor>
</comment>
<dbReference type="GO" id="GO:0005737">
    <property type="term" value="C:cytoplasm"/>
    <property type="evidence" value="ECO:0007669"/>
    <property type="project" value="TreeGrafter"/>
</dbReference>
<dbReference type="PANTHER" id="PTHR45936:SF1">
    <property type="entry name" value="TRNA-DIHYDROURIDINE(20) SYNTHASE [NAD(P)+]-LIKE"/>
    <property type="match status" value="1"/>
</dbReference>
<dbReference type="GO" id="GO:0006397">
    <property type="term" value="P:mRNA processing"/>
    <property type="evidence" value="ECO:0007669"/>
    <property type="project" value="UniProtKB-KW"/>
</dbReference>
<protein>
    <recommendedName>
        <fullName evidence="11">DUS-like FMN-binding domain-containing protein</fullName>
    </recommendedName>
</protein>
<dbReference type="InterPro" id="IPR052582">
    <property type="entry name" value="tRNA-DUS-like"/>
</dbReference>
<keyword evidence="3" id="KW-0288">FMN</keyword>
<evidence type="ECO:0000256" key="3">
    <source>
        <dbReference type="ARBA" id="ARBA00022643"/>
    </source>
</evidence>
<dbReference type="InterPro" id="IPR035587">
    <property type="entry name" value="DUS-like_FMN-bd"/>
</dbReference>
<feature type="compositionally biased region" description="Low complexity" evidence="10">
    <location>
        <begin position="380"/>
        <end position="396"/>
    </location>
</feature>
<comment type="catalytic activity">
    <reaction evidence="9">
        <text>a 5,6-dihydrouridine in mRNA + NADP(+) = a uridine in mRNA + NADPH + H(+)</text>
        <dbReference type="Rhea" id="RHEA:69855"/>
        <dbReference type="Rhea" id="RHEA-COMP:14658"/>
        <dbReference type="Rhea" id="RHEA-COMP:17789"/>
        <dbReference type="ChEBI" id="CHEBI:15378"/>
        <dbReference type="ChEBI" id="CHEBI:57783"/>
        <dbReference type="ChEBI" id="CHEBI:58349"/>
        <dbReference type="ChEBI" id="CHEBI:65315"/>
        <dbReference type="ChEBI" id="CHEBI:74443"/>
    </reaction>
    <physiologicalReaction direction="right-to-left" evidence="9">
        <dbReference type="Rhea" id="RHEA:69857"/>
    </physiologicalReaction>
</comment>
<dbReference type="InterPro" id="IPR018517">
    <property type="entry name" value="tRNA_hU_synthase_CS"/>
</dbReference>
<dbReference type="OrthoDB" id="10262250at2759"/>
<accession>A0A9P6WG46</accession>
<dbReference type="CDD" id="cd02801">
    <property type="entry name" value="DUS_like_FMN"/>
    <property type="match status" value="1"/>
</dbReference>
<evidence type="ECO:0000256" key="7">
    <source>
        <dbReference type="ARBA" id="ARBA00023027"/>
    </source>
</evidence>
<evidence type="ECO:0000256" key="9">
    <source>
        <dbReference type="ARBA" id="ARBA00049447"/>
    </source>
</evidence>
<keyword evidence="4" id="KW-0507">mRNA processing</keyword>
<feature type="domain" description="DUS-like FMN-binding" evidence="11">
    <location>
        <begin position="65"/>
        <end position="343"/>
    </location>
</feature>
<keyword evidence="6" id="KW-0560">Oxidoreductase</keyword>
<keyword evidence="7" id="KW-0520">NAD</keyword>
<organism evidence="12 13">
    <name type="scientific">Maudiozyma exigua</name>
    <name type="common">Yeast</name>
    <name type="synonym">Kazachstania exigua</name>
    <dbReference type="NCBI Taxonomy" id="34358"/>
    <lineage>
        <taxon>Eukaryota</taxon>
        <taxon>Fungi</taxon>
        <taxon>Dikarya</taxon>
        <taxon>Ascomycota</taxon>
        <taxon>Saccharomycotina</taxon>
        <taxon>Saccharomycetes</taxon>
        <taxon>Saccharomycetales</taxon>
        <taxon>Saccharomycetaceae</taxon>
        <taxon>Maudiozyma</taxon>
    </lineage>
</organism>
<dbReference type="Proteomes" id="UP000750334">
    <property type="component" value="Unassembled WGS sequence"/>
</dbReference>
<evidence type="ECO:0000313" key="13">
    <source>
        <dbReference type="Proteomes" id="UP000750334"/>
    </source>
</evidence>
<keyword evidence="2" id="KW-0285">Flavoprotein</keyword>
<evidence type="ECO:0000256" key="8">
    <source>
        <dbReference type="ARBA" id="ARBA00048342"/>
    </source>
</evidence>
<sequence length="396" mass="44740">MTYEDTYQPLPAQLIIKYTSQPQSIQNGINIIDTKLDIDGLVLAPMVRAGELPTRLLALKHGADLVWSPEIIDIKLIQTERVENLTLHTVDYITKNHSNNVVVFRTLPRIESGKLIFQIGSNNVENAIKAALKIVNDVDGIDLNCGCPKHFSIHSGMGAALLSTPDLLCDILTGLVTKVGKPFGKPISCKIRILDSLEDTEKLVKRICATGIKNLTVHCRTREMRNRDAPRWEYLKRIEDICCQNNVSLIMNGKLKDKEHFINTRKALGLPDTVGGMIADSAESNPSVFNDKPITWMKIIKEYLEIATKMDNNFGNTKYMLSRIIPGKKKMYQYITRCKNYDELNYIVSQMDETTGECNKDTDPLEHIEQMRNTKKRNASQIDTIDDQSSSSKKQK</sequence>
<evidence type="ECO:0000256" key="4">
    <source>
        <dbReference type="ARBA" id="ARBA00022664"/>
    </source>
</evidence>
<evidence type="ECO:0000256" key="5">
    <source>
        <dbReference type="ARBA" id="ARBA00022694"/>
    </source>
</evidence>
<dbReference type="Pfam" id="PF01207">
    <property type="entry name" value="Dus"/>
    <property type="match status" value="1"/>
</dbReference>
<dbReference type="GO" id="GO:0017150">
    <property type="term" value="F:tRNA dihydrouridine synthase activity"/>
    <property type="evidence" value="ECO:0007669"/>
    <property type="project" value="InterPro"/>
</dbReference>
<evidence type="ECO:0000256" key="1">
    <source>
        <dbReference type="ARBA" id="ARBA00001917"/>
    </source>
</evidence>
<dbReference type="PANTHER" id="PTHR45936">
    <property type="entry name" value="TRNA-DIHYDROURIDINE(20) SYNTHASE [NAD(P)+]-LIKE"/>
    <property type="match status" value="1"/>
</dbReference>
<dbReference type="AlphaFoldDB" id="A0A9P6WG46"/>
<keyword evidence="5" id="KW-0819">tRNA processing</keyword>
<keyword evidence="13" id="KW-1185">Reference proteome</keyword>
<dbReference type="EMBL" id="PUHR01000008">
    <property type="protein sequence ID" value="KAG0671750.1"/>
    <property type="molecule type" value="Genomic_DNA"/>
</dbReference>
<dbReference type="Gene3D" id="3.20.20.70">
    <property type="entry name" value="Aldolase class I"/>
    <property type="match status" value="1"/>
</dbReference>
<comment type="caution">
    <text evidence="12">The sequence shown here is derived from an EMBL/GenBank/DDBJ whole genome shotgun (WGS) entry which is preliminary data.</text>
</comment>
<name>A0A9P6WG46_MAUEX</name>
<evidence type="ECO:0000256" key="10">
    <source>
        <dbReference type="SAM" id="MobiDB-lite"/>
    </source>
</evidence>
<reference evidence="12 13" key="1">
    <citation type="submission" date="2020-11" db="EMBL/GenBank/DDBJ databases">
        <title>Kefir isolates.</title>
        <authorList>
            <person name="Marcisauskas S."/>
            <person name="Kim Y."/>
            <person name="Blasche S."/>
        </authorList>
    </citation>
    <scope>NUCLEOTIDE SEQUENCE [LARGE SCALE GENOMIC DNA]</scope>
    <source>
        <strain evidence="12 13">OG2</strain>
    </source>
</reference>
<dbReference type="InterPro" id="IPR013785">
    <property type="entry name" value="Aldolase_TIM"/>
</dbReference>
<dbReference type="PROSITE" id="PS01136">
    <property type="entry name" value="UPF0034"/>
    <property type="match status" value="1"/>
</dbReference>
<feature type="region of interest" description="Disordered" evidence="10">
    <location>
        <begin position="372"/>
        <end position="396"/>
    </location>
</feature>
<evidence type="ECO:0000256" key="6">
    <source>
        <dbReference type="ARBA" id="ARBA00023002"/>
    </source>
</evidence>
<evidence type="ECO:0000313" key="12">
    <source>
        <dbReference type="EMBL" id="KAG0671750.1"/>
    </source>
</evidence>
<dbReference type="SUPFAM" id="SSF51395">
    <property type="entry name" value="FMN-linked oxidoreductases"/>
    <property type="match status" value="1"/>
</dbReference>
<proteinExistence type="predicted"/>
<gene>
    <name evidence="12" type="ORF">C6P45_005015</name>
</gene>
<dbReference type="GO" id="GO:0050660">
    <property type="term" value="F:flavin adenine dinucleotide binding"/>
    <property type="evidence" value="ECO:0007669"/>
    <property type="project" value="InterPro"/>
</dbReference>
<comment type="catalytic activity">
    <reaction evidence="8">
        <text>a 5,6-dihydrouridine in mRNA + NAD(+) = a uridine in mRNA + NADH + H(+)</text>
        <dbReference type="Rhea" id="RHEA:69851"/>
        <dbReference type="Rhea" id="RHEA-COMP:14658"/>
        <dbReference type="Rhea" id="RHEA-COMP:17789"/>
        <dbReference type="ChEBI" id="CHEBI:15378"/>
        <dbReference type="ChEBI" id="CHEBI:57540"/>
        <dbReference type="ChEBI" id="CHEBI:57945"/>
        <dbReference type="ChEBI" id="CHEBI:65315"/>
        <dbReference type="ChEBI" id="CHEBI:74443"/>
    </reaction>
    <physiologicalReaction direction="right-to-left" evidence="8">
        <dbReference type="Rhea" id="RHEA:69853"/>
    </physiologicalReaction>
</comment>
<evidence type="ECO:0000256" key="2">
    <source>
        <dbReference type="ARBA" id="ARBA00022630"/>
    </source>
</evidence>
<evidence type="ECO:0000259" key="11">
    <source>
        <dbReference type="Pfam" id="PF01207"/>
    </source>
</evidence>